<proteinExistence type="predicted"/>
<organism evidence="9 10">
    <name type="scientific">candidate division WWE3 bacterium</name>
    <dbReference type="NCBI Taxonomy" id="2053526"/>
    <lineage>
        <taxon>Bacteria</taxon>
        <taxon>Katanobacteria</taxon>
    </lineage>
</organism>
<evidence type="ECO:0000256" key="5">
    <source>
        <dbReference type="ARBA" id="ARBA00022989"/>
    </source>
</evidence>
<dbReference type="AlphaFoldDB" id="A0A3A4ZP08"/>
<comment type="subcellular location">
    <subcellularLocation>
        <location evidence="1">Membrane</location>
        <topology evidence="1">Multi-pass membrane protein</topology>
    </subcellularLocation>
</comment>
<feature type="transmembrane region" description="Helical" evidence="7">
    <location>
        <begin position="475"/>
        <end position="493"/>
    </location>
</feature>
<keyword evidence="5 7" id="KW-1133">Transmembrane helix</keyword>
<feature type="domain" description="Glycosyltransferase 2-like" evidence="8">
    <location>
        <begin position="174"/>
        <end position="382"/>
    </location>
</feature>
<evidence type="ECO:0000313" key="9">
    <source>
        <dbReference type="EMBL" id="RJR28256.1"/>
    </source>
</evidence>
<dbReference type="EMBL" id="QZJF01000002">
    <property type="protein sequence ID" value="RJR28256.1"/>
    <property type="molecule type" value="Genomic_DNA"/>
</dbReference>
<evidence type="ECO:0000259" key="8">
    <source>
        <dbReference type="Pfam" id="PF13632"/>
    </source>
</evidence>
<evidence type="ECO:0000256" key="4">
    <source>
        <dbReference type="ARBA" id="ARBA00022692"/>
    </source>
</evidence>
<gene>
    <name evidence="9" type="ORF">C4561_00135</name>
</gene>
<feature type="transmembrane region" description="Helical" evidence="7">
    <location>
        <begin position="375"/>
        <end position="392"/>
    </location>
</feature>
<accession>A0A3A4ZP08</accession>
<dbReference type="PANTHER" id="PTHR43867">
    <property type="entry name" value="CELLULOSE SYNTHASE CATALYTIC SUBUNIT A [UDP-FORMING]"/>
    <property type="match status" value="1"/>
</dbReference>
<evidence type="ECO:0000256" key="2">
    <source>
        <dbReference type="ARBA" id="ARBA00022676"/>
    </source>
</evidence>
<keyword evidence="3 9" id="KW-0808">Transferase</keyword>
<dbReference type="InterPro" id="IPR029044">
    <property type="entry name" value="Nucleotide-diphossugar_trans"/>
</dbReference>
<evidence type="ECO:0000256" key="7">
    <source>
        <dbReference type="SAM" id="Phobius"/>
    </source>
</evidence>
<keyword evidence="2" id="KW-0328">Glycosyltransferase</keyword>
<feature type="transmembrane region" description="Helical" evidence="7">
    <location>
        <begin position="443"/>
        <end position="463"/>
    </location>
</feature>
<feature type="transmembrane region" description="Helical" evidence="7">
    <location>
        <begin position="50"/>
        <end position="73"/>
    </location>
</feature>
<reference evidence="9 10" key="1">
    <citation type="journal article" date="2017" name="ISME J.">
        <title>Energy and carbon metabolisms in a deep terrestrial subsurface fluid microbial community.</title>
        <authorList>
            <person name="Momper L."/>
            <person name="Jungbluth S.P."/>
            <person name="Lee M.D."/>
            <person name="Amend J.P."/>
        </authorList>
    </citation>
    <scope>NUCLEOTIDE SEQUENCE [LARGE SCALE GENOMIC DNA]</scope>
    <source>
        <strain evidence="9">SURF_46</strain>
    </source>
</reference>
<feature type="transmembrane region" description="Helical" evidence="7">
    <location>
        <begin position="20"/>
        <end position="38"/>
    </location>
</feature>
<dbReference type="PANTHER" id="PTHR43867:SF2">
    <property type="entry name" value="CELLULOSE SYNTHASE CATALYTIC SUBUNIT A [UDP-FORMING]"/>
    <property type="match status" value="1"/>
</dbReference>
<dbReference type="Pfam" id="PF13632">
    <property type="entry name" value="Glyco_trans_2_3"/>
    <property type="match status" value="1"/>
</dbReference>
<dbReference type="GO" id="GO:0005886">
    <property type="term" value="C:plasma membrane"/>
    <property type="evidence" value="ECO:0007669"/>
    <property type="project" value="TreeGrafter"/>
</dbReference>
<dbReference type="CDD" id="cd06421">
    <property type="entry name" value="CESA_CelA_like"/>
    <property type="match status" value="1"/>
</dbReference>
<evidence type="ECO:0000313" key="10">
    <source>
        <dbReference type="Proteomes" id="UP000265540"/>
    </source>
</evidence>
<evidence type="ECO:0000256" key="6">
    <source>
        <dbReference type="ARBA" id="ARBA00023136"/>
    </source>
</evidence>
<evidence type="ECO:0000256" key="3">
    <source>
        <dbReference type="ARBA" id="ARBA00022679"/>
    </source>
</evidence>
<keyword evidence="6 7" id="KW-0472">Membrane</keyword>
<feature type="transmembrane region" description="Helical" evidence="7">
    <location>
        <begin position="343"/>
        <end position="369"/>
    </location>
</feature>
<dbReference type="SUPFAM" id="SSF53448">
    <property type="entry name" value="Nucleotide-diphospho-sugar transferases"/>
    <property type="match status" value="1"/>
</dbReference>
<name>A0A3A4ZP08_UNCKA</name>
<dbReference type="InterPro" id="IPR001173">
    <property type="entry name" value="Glyco_trans_2-like"/>
</dbReference>
<evidence type="ECO:0000256" key="1">
    <source>
        <dbReference type="ARBA" id="ARBA00004141"/>
    </source>
</evidence>
<keyword evidence="4 7" id="KW-0812">Transmembrane</keyword>
<dbReference type="GO" id="GO:0016758">
    <property type="term" value="F:hexosyltransferase activity"/>
    <property type="evidence" value="ECO:0007669"/>
    <property type="project" value="TreeGrafter"/>
</dbReference>
<comment type="caution">
    <text evidence="9">The sequence shown here is derived from an EMBL/GenBank/DDBJ whole genome shotgun (WGS) entry which is preliminary data.</text>
</comment>
<dbReference type="InterPro" id="IPR050321">
    <property type="entry name" value="Glycosyltr_2/OpgH_subfam"/>
</dbReference>
<sequence length="557" mass="63909">MNSDKQVKTPHEIISANIQAPKVFLILNIAATIFYLFWWFDLRNVGNPLLYLALFIGEVYHVWQAIGFAITVWNQKKTRHVPIRRIYPVDIFITVCGEPVEIVEKTVRAAMDIEYPDFKVYVLNDGKGRNLPGWREINSMAEKYGAIPITRENNKGNKAGNINNALALTYAPFVVVFDADHIPSPDFLEKTMGHFSDHEVVLVQTPQYYKNRNDNFLTTAAWEQQELFFGPICRGKGRMNATFWCGTNAVVRRKALEEIGGVPEDNIAEDFLASFRFHEKGYKTVYVAEVLAEGLAPHNLENYVKQQFRWARGSSEIILRHFPLFNRKLTVWQKIQYMYSSSYYMNGFIALMDALVPIIVLFTGVIPVHDTTSSFMLYFFPFIFSTIYILMLSTENTITFRAIQLSMSSSFVFMQAVMDTIRGTKSSFKVTSKAYEAGNFLKYALPHFAYMAAGITAIIYGLAKYGFVPSLITNASWILFNMAMFSGFIRVAYPWMALYNRIMYVVTFIPNKIVRFAGSVFGDIKPRIAFELLSREPVEVELPRKTKGKKEYFQKSQ</sequence>
<protein>
    <submittedName>
        <fullName evidence="9">Glycosyltransferase</fullName>
    </submittedName>
</protein>
<dbReference type="Gene3D" id="3.90.550.10">
    <property type="entry name" value="Spore Coat Polysaccharide Biosynthesis Protein SpsA, Chain A"/>
    <property type="match status" value="1"/>
</dbReference>
<dbReference type="Proteomes" id="UP000265540">
    <property type="component" value="Unassembled WGS sequence"/>
</dbReference>